<feature type="domain" description="Homeobox" evidence="10">
    <location>
        <begin position="335"/>
        <end position="395"/>
    </location>
</feature>
<proteinExistence type="inferred from homology"/>
<dbReference type="Gene3D" id="1.10.10.60">
    <property type="entry name" value="Homeodomain-like"/>
    <property type="match status" value="1"/>
</dbReference>
<comment type="similarity">
    <text evidence="2">Belongs to the paired homeobox family. Bicoid subfamily.</text>
</comment>
<keyword evidence="3" id="KW-0217">Developmental protein</keyword>
<reference evidence="12" key="1">
    <citation type="submission" date="2025-08" db="UniProtKB">
        <authorList>
            <consortium name="RefSeq"/>
        </authorList>
    </citation>
    <scope>IDENTIFICATION</scope>
</reference>
<dbReference type="RefSeq" id="XP_026682225.1">
    <property type="nucleotide sequence ID" value="XM_026826424.1"/>
</dbReference>
<dbReference type="PaxDb" id="121845-A0A3Q0J688"/>
<dbReference type="AlphaFoldDB" id="A0A3Q0J688"/>
<name>A0A3Q0J688_DIACI</name>
<dbReference type="GO" id="GO:0000978">
    <property type="term" value="F:RNA polymerase II cis-regulatory region sequence-specific DNA binding"/>
    <property type="evidence" value="ECO:0007669"/>
    <property type="project" value="TreeGrafter"/>
</dbReference>
<dbReference type="InterPro" id="IPR001356">
    <property type="entry name" value="HD"/>
</dbReference>
<evidence type="ECO:0000256" key="2">
    <source>
        <dbReference type="ARBA" id="ARBA00006503"/>
    </source>
</evidence>
<feature type="compositionally biased region" description="Polar residues" evidence="9">
    <location>
        <begin position="273"/>
        <end position="285"/>
    </location>
</feature>
<evidence type="ECO:0000256" key="6">
    <source>
        <dbReference type="ARBA" id="ARBA00023242"/>
    </source>
</evidence>
<evidence type="ECO:0000256" key="1">
    <source>
        <dbReference type="ARBA" id="ARBA00004123"/>
    </source>
</evidence>
<protein>
    <submittedName>
        <fullName evidence="12">Pituitary homeobox homolog Ptx1-like</fullName>
    </submittedName>
</protein>
<organism evidence="11 12">
    <name type="scientific">Diaphorina citri</name>
    <name type="common">Asian citrus psyllid</name>
    <dbReference type="NCBI Taxonomy" id="121845"/>
    <lineage>
        <taxon>Eukaryota</taxon>
        <taxon>Metazoa</taxon>
        <taxon>Ecdysozoa</taxon>
        <taxon>Arthropoda</taxon>
        <taxon>Hexapoda</taxon>
        <taxon>Insecta</taxon>
        <taxon>Pterygota</taxon>
        <taxon>Neoptera</taxon>
        <taxon>Paraneoptera</taxon>
        <taxon>Hemiptera</taxon>
        <taxon>Sternorrhyncha</taxon>
        <taxon>Psylloidea</taxon>
        <taxon>Psyllidae</taxon>
        <taxon>Diaphorininae</taxon>
        <taxon>Diaphorina</taxon>
    </lineage>
</organism>
<keyword evidence="5 7" id="KW-0371">Homeobox</keyword>
<dbReference type="PANTHER" id="PTHR45882">
    <property type="entry name" value="PITUITARY HOMEOBOX HOMOLOG PTX1"/>
    <property type="match status" value="1"/>
</dbReference>
<comment type="subcellular location">
    <subcellularLocation>
        <location evidence="1 7 8">Nucleus</location>
    </subcellularLocation>
</comment>
<evidence type="ECO:0000256" key="9">
    <source>
        <dbReference type="SAM" id="MobiDB-lite"/>
    </source>
</evidence>
<keyword evidence="11" id="KW-1185">Reference proteome</keyword>
<gene>
    <name evidence="12" type="primary">LOC103513136</name>
</gene>
<dbReference type="PROSITE" id="PS00027">
    <property type="entry name" value="HOMEOBOX_1"/>
    <property type="match status" value="1"/>
</dbReference>
<dbReference type="FunFam" id="1.10.10.60:FF:000031">
    <property type="entry name" value="Homeobox protein"/>
    <property type="match status" value="1"/>
</dbReference>
<dbReference type="GO" id="GO:0009653">
    <property type="term" value="P:anatomical structure morphogenesis"/>
    <property type="evidence" value="ECO:0007669"/>
    <property type="project" value="TreeGrafter"/>
</dbReference>
<dbReference type="SUPFAM" id="SSF46689">
    <property type="entry name" value="Homeodomain-like"/>
    <property type="match status" value="1"/>
</dbReference>
<feature type="region of interest" description="Disordered" evidence="9">
    <location>
        <begin position="159"/>
        <end position="197"/>
    </location>
</feature>
<feature type="compositionally biased region" description="Basic residues" evidence="9">
    <location>
        <begin position="181"/>
        <end position="196"/>
    </location>
</feature>
<dbReference type="SMART" id="SM00389">
    <property type="entry name" value="HOX"/>
    <property type="match status" value="1"/>
</dbReference>
<evidence type="ECO:0000313" key="12">
    <source>
        <dbReference type="RefSeq" id="XP_026682225.1"/>
    </source>
</evidence>
<dbReference type="PANTHER" id="PTHR45882:SF3">
    <property type="entry name" value="PITUITARY HOMEOBOX HOMOLOG PTX1"/>
    <property type="match status" value="1"/>
</dbReference>
<evidence type="ECO:0000313" key="11">
    <source>
        <dbReference type="Proteomes" id="UP000079169"/>
    </source>
</evidence>
<feature type="region of interest" description="Disordered" evidence="9">
    <location>
        <begin position="29"/>
        <end position="69"/>
    </location>
</feature>
<keyword evidence="6 7" id="KW-0539">Nucleus</keyword>
<keyword evidence="4 7" id="KW-0238">DNA-binding</keyword>
<dbReference type="STRING" id="121845.A0A3Q0J688"/>
<feature type="compositionally biased region" description="Polar residues" evidence="9">
    <location>
        <begin position="234"/>
        <end position="246"/>
    </location>
</feature>
<dbReference type="InterPro" id="IPR009057">
    <property type="entry name" value="Homeodomain-like_sf"/>
</dbReference>
<feature type="compositionally biased region" description="Low complexity" evidence="9">
    <location>
        <begin position="322"/>
        <end position="331"/>
    </location>
</feature>
<evidence type="ECO:0000256" key="7">
    <source>
        <dbReference type="PROSITE-ProRule" id="PRU00108"/>
    </source>
</evidence>
<feature type="compositionally biased region" description="Basic residues" evidence="9">
    <location>
        <begin position="332"/>
        <end position="342"/>
    </location>
</feature>
<dbReference type="KEGG" id="dci:103513136"/>
<feature type="compositionally biased region" description="Basic and acidic residues" evidence="9">
    <location>
        <begin position="248"/>
        <end position="265"/>
    </location>
</feature>
<feature type="compositionally biased region" description="Basic and acidic residues" evidence="9">
    <location>
        <begin position="309"/>
        <end position="321"/>
    </location>
</feature>
<evidence type="ECO:0000256" key="4">
    <source>
        <dbReference type="ARBA" id="ARBA00023125"/>
    </source>
</evidence>
<feature type="compositionally biased region" description="Basic residues" evidence="9">
    <location>
        <begin position="51"/>
        <end position="66"/>
    </location>
</feature>
<dbReference type="GeneID" id="103513136"/>
<evidence type="ECO:0000256" key="8">
    <source>
        <dbReference type="RuleBase" id="RU000682"/>
    </source>
</evidence>
<accession>A0A3Q0J688</accession>
<evidence type="ECO:0000259" key="10">
    <source>
        <dbReference type="PROSITE" id="PS50071"/>
    </source>
</evidence>
<dbReference type="CDD" id="cd00086">
    <property type="entry name" value="homeodomain"/>
    <property type="match status" value="1"/>
</dbReference>
<dbReference type="GO" id="GO:0005634">
    <property type="term" value="C:nucleus"/>
    <property type="evidence" value="ECO:0007669"/>
    <property type="project" value="UniProtKB-SubCell"/>
</dbReference>
<feature type="DNA-binding region" description="Homeobox" evidence="7">
    <location>
        <begin position="337"/>
        <end position="396"/>
    </location>
</feature>
<dbReference type="PROSITE" id="PS50071">
    <property type="entry name" value="HOMEOBOX_2"/>
    <property type="match status" value="1"/>
</dbReference>
<evidence type="ECO:0000256" key="3">
    <source>
        <dbReference type="ARBA" id="ARBA00022473"/>
    </source>
</evidence>
<dbReference type="InterPro" id="IPR017970">
    <property type="entry name" value="Homeobox_CS"/>
</dbReference>
<dbReference type="GO" id="GO:0000981">
    <property type="term" value="F:DNA-binding transcription factor activity, RNA polymerase II-specific"/>
    <property type="evidence" value="ECO:0007669"/>
    <property type="project" value="InterPro"/>
</dbReference>
<evidence type="ECO:0000256" key="5">
    <source>
        <dbReference type="ARBA" id="ARBA00023155"/>
    </source>
</evidence>
<dbReference type="Pfam" id="PF00046">
    <property type="entry name" value="Homeodomain"/>
    <property type="match status" value="1"/>
</dbReference>
<feature type="region of interest" description="Disordered" evidence="9">
    <location>
        <begin position="227"/>
        <end position="346"/>
    </location>
</feature>
<sequence>MMERLEMADPSLCLQDLVSNVSTSVASSALDHHHHSVTSHMHHDGSSSMLGHHHHHLHHHDSHHHPVPCPPTVLHPEPLEKLKRGKTKQFIDLILNLDGQGTKKENQFPAKFRPFFPRGLSSNSRVTDITMMERLEMADPSLCLQDLVSNVSTSVASSALDHHHHSVTSHMHHDGSSSMLGHHHHHLHHHDSHHHPVPCPPTVLHPEPLEKLKRVWAESGDFRENSPHVMSGLDHSQLSSFTNRNSTRSKDRKVWAESGDFRENSPHVMSGLDHSQLSSFTNRNSTRSKDRKGRILPIEPLIGNIKTELSNHNDSIEDSSAKDSSSNSKNTKNSKRQRRQRTHFTSQQLQELEATFARNRYPDMSTREEIAMWTNLTEARVRVWFKNRRAKWRKRERNAMNAAAAAAVDFKNGFSTQFNGLMQTFPDTDSLYTSAYSSYNNWASKVPSPLGK</sequence>
<dbReference type="Proteomes" id="UP000079169">
    <property type="component" value="Unplaced"/>
</dbReference>